<evidence type="ECO:0000256" key="1">
    <source>
        <dbReference type="SAM" id="MobiDB-lite"/>
    </source>
</evidence>
<name>A0A2R6WB33_MARPO</name>
<feature type="region of interest" description="Disordered" evidence="1">
    <location>
        <begin position="1"/>
        <end position="20"/>
    </location>
</feature>
<dbReference type="Gramene" id="Mp4g20370.1">
    <property type="protein sequence ID" value="Mp4g20370.1.cds1"/>
    <property type="gene ID" value="Mp4g20370"/>
</dbReference>
<protein>
    <submittedName>
        <fullName evidence="2">Uncharacterized protein</fullName>
    </submittedName>
</protein>
<sequence>MCPNSRTTNTRTGQSDLHSVQTESTCGRAIPCSLGCRNQHGMQFRVYFLVHPSILVQDARCPVPSFREFLMMVVDSLSNYSSPSDHAPSHLRSRFPPSHWRAQTRLCPINRSNIIDKS</sequence>
<evidence type="ECO:0000313" key="2">
    <source>
        <dbReference type="EMBL" id="PTQ31052.1"/>
    </source>
</evidence>
<gene>
    <name evidence="2" type="ORF">MARPO_0116s0038</name>
</gene>
<evidence type="ECO:0000313" key="3">
    <source>
        <dbReference type="Proteomes" id="UP000244005"/>
    </source>
</evidence>
<proteinExistence type="predicted"/>
<dbReference type="AlphaFoldDB" id="A0A2R6WB33"/>
<accession>A0A2R6WB33</accession>
<dbReference type="EMBL" id="KZ772788">
    <property type="protein sequence ID" value="PTQ31052.1"/>
    <property type="molecule type" value="Genomic_DNA"/>
</dbReference>
<keyword evidence="3" id="KW-1185">Reference proteome</keyword>
<reference evidence="3" key="1">
    <citation type="journal article" date="2017" name="Cell">
        <title>Insights into land plant evolution garnered from the Marchantia polymorpha genome.</title>
        <authorList>
            <person name="Bowman J.L."/>
            <person name="Kohchi T."/>
            <person name="Yamato K.T."/>
            <person name="Jenkins J."/>
            <person name="Shu S."/>
            <person name="Ishizaki K."/>
            <person name="Yamaoka S."/>
            <person name="Nishihama R."/>
            <person name="Nakamura Y."/>
            <person name="Berger F."/>
            <person name="Adam C."/>
            <person name="Aki S.S."/>
            <person name="Althoff F."/>
            <person name="Araki T."/>
            <person name="Arteaga-Vazquez M.A."/>
            <person name="Balasubrmanian S."/>
            <person name="Barry K."/>
            <person name="Bauer D."/>
            <person name="Boehm C.R."/>
            <person name="Briginshaw L."/>
            <person name="Caballero-Perez J."/>
            <person name="Catarino B."/>
            <person name="Chen F."/>
            <person name="Chiyoda S."/>
            <person name="Chovatia M."/>
            <person name="Davies K.M."/>
            <person name="Delmans M."/>
            <person name="Demura T."/>
            <person name="Dierschke T."/>
            <person name="Dolan L."/>
            <person name="Dorantes-Acosta A.E."/>
            <person name="Eklund D.M."/>
            <person name="Florent S.N."/>
            <person name="Flores-Sandoval E."/>
            <person name="Fujiyama A."/>
            <person name="Fukuzawa H."/>
            <person name="Galik B."/>
            <person name="Grimanelli D."/>
            <person name="Grimwood J."/>
            <person name="Grossniklaus U."/>
            <person name="Hamada T."/>
            <person name="Haseloff J."/>
            <person name="Hetherington A.J."/>
            <person name="Higo A."/>
            <person name="Hirakawa Y."/>
            <person name="Hundley H.N."/>
            <person name="Ikeda Y."/>
            <person name="Inoue K."/>
            <person name="Inoue S.I."/>
            <person name="Ishida S."/>
            <person name="Jia Q."/>
            <person name="Kakita M."/>
            <person name="Kanazawa T."/>
            <person name="Kawai Y."/>
            <person name="Kawashima T."/>
            <person name="Kennedy M."/>
            <person name="Kinose K."/>
            <person name="Kinoshita T."/>
            <person name="Kohara Y."/>
            <person name="Koide E."/>
            <person name="Komatsu K."/>
            <person name="Kopischke S."/>
            <person name="Kubo M."/>
            <person name="Kyozuka J."/>
            <person name="Lagercrantz U."/>
            <person name="Lin S.S."/>
            <person name="Lindquist E."/>
            <person name="Lipzen A.M."/>
            <person name="Lu C.W."/>
            <person name="De Luna E."/>
            <person name="Martienssen R.A."/>
            <person name="Minamino N."/>
            <person name="Mizutani M."/>
            <person name="Mizutani M."/>
            <person name="Mochizuki N."/>
            <person name="Monte I."/>
            <person name="Mosher R."/>
            <person name="Nagasaki H."/>
            <person name="Nakagami H."/>
            <person name="Naramoto S."/>
            <person name="Nishitani K."/>
            <person name="Ohtani M."/>
            <person name="Okamoto T."/>
            <person name="Okumura M."/>
            <person name="Phillips J."/>
            <person name="Pollak B."/>
            <person name="Reinders A."/>
            <person name="Rovekamp M."/>
            <person name="Sano R."/>
            <person name="Sawa S."/>
            <person name="Schmid M.W."/>
            <person name="Shirakawa M."/>
            <person name="Solano R."/>
            <person name="Spunde A."/>
            <person name="Suetsugu N."/>
            <person name="Sugano S."/>
            <person name="Sugiyama A."/>
            <person name="Sun R."/>
            <person name="Suzuki Y."/>
            <person name="Takenaka M."/>
            <person name="Takezawa D."/>
            <person name="Tomogane H."/>
            <person name="Tsuzuki M."/>
            <person name="Ueda T."/>
            <person name="Umeda M."/>
            <person name="Ward J.M."/>
            <person name="Watanabe Y."/>
            <person name="Yazaki K."/>
            <person name="Yokoyama R."/>
            <person name="Yoshitake Y."/>
            <person name="Yotsui I."/>
            <person name="Zachgo S."/>
            <person name="Schmutz J."/>
        </authorList>
    </citation>
    <scope>NUCLEOTIDE SEQUENCE [LARGE SCALE GENOMIC DNA]</scope>
    <source>
        <strain evidence="3">Tak-1</strain>
    </source>
</reference>
<dbReference type="Proteomes" id="UP000244005">
    <property type="component" value="Unassembled WGS sequence"/>
</dbReference>
<organism evidence="2 3">
    <name type="scientific">Marchantia polymorpha</name>
    <name type="common">Common liverwort</name>
    <name type="synonym">Marchantia aquatica</name>
    <dbReference type="NCBI Taxonomy" id="3197"/>
    <lineage>
        <taxon>Eukaryota</taxon>
        <taxon>Viridiplantae</taxon>
        <taxon>Streptophyta</taxon>
        <taxon>Embryophyta</taxon>
        <taxon>Marchantiophyta</taxon>
        <taxon>Marchantiopsida</taxon>
        <taxon>Marchantiidae</taxon>
        <taxon>Marchantiales</taxon>
        <taxon>Marchantiaceae</taxon>
        <taxon>Marchantia</taxon>
    </lineage>
</organism>